<evidence type="ECO:0000313" key="1">
    <source>
        <dbReference type="EMBL" id="MBD9362936.1"/>
    </source>
</evidence>
<gene>
    <name evidence="1" type="ORF">EBB_21025</name>
</gene>
<keyword evidence="2" id="KW-1185">Reference proteome</keyword>
<comment type="caution">
    <text evidence="1">The sequence shown here is derived from an EMBL/GenBank/DDBJ whole genome shotgun (WGS) entry which is preliminary data.</text>
</comment>
<proteinExistence type="predicted"/>
<organism evidence="1 2">
    <name type="scientific">Methylomonas fluvii</name>
    <dbReference type="NCBI Taxonomy" id="1854564"/>
    <lineage>
        <taxon>Bacteria</taxon>
        <taxon>Pseudomonadati</taxon>
        <taxon>Pseudomonadota</taxon>
        <taxon>Gammaproteobacteria</taxon>
        <taxon>Methylococcales</taxon>
        <taxon>Methylococcaceae</taxon>
        <taxon>Methylomonas</taxon>
    </lineage>
</organism>
<protein>
    <submittedName>
        <fullName evidence="1">Uncharacterized protein</fullName>
    </submittedName>
</protein>
<evidence type="ECO:0000313" key="2">
    <source>
        <dbReference type="Proteomes" id="UP000641152"/>
    </source>
</evidence>
<reference evidence="1 2" key="1">
    <citation type="submission" date="2020-09" db="EMBL/GenBank/DDBJ databases">
        <title>Methylomonas albis sp. nov. and Methylomonas fluvii sp. nov.: Two cold-adapted methanotrophs from the River Elbe and an amended description of Methylovulum psychrotolerans strain Eb1.</title>
        <authorList>
            <person name="Bussmann I.K."/>
            <person name="Klings K.-W."/>
            <person name="Warnstedt J."/>
            <person name="Hoppert M."/>
            <person name="Saborowski A."/>
            <person name="Horn F."/>
            <person name="Liebner S."/>
        </authorList>
    </citation>
    <scope>NUCLEOTIDE SEQUENCE [LARGE SCALE GENOMIC DNA]</scope>
    <source>
        <strain evidence="1 2">EbB</strain>
    </source>
</reference>
<sequence length="57" mass="6301">MQSIVIEIKEEDQVDIYANGVLVGSYNHDEDGYEVMEQAEALAAQIGYALGIDVVRQ</sequence>
<name>A0ABR9DJD1_9GAMM</name>
<accession>A0ABR9DJD1</accession>
<dbReference type="EMBL" id="JACXST010000003">
    <property type="protein sequence ID" value="MBD9362936.1"/>
    <property type="molecule type" value="Genomic_DNA"/>
</dbReference>
<dbReference type="RefSeq" id="WP_192395664.1">
    <property type="nucleotide sequence ID" value="NZ_CAJHIU010000003.1"/>
</dbReference>
<dbReference type="Proteomes" id="UP000641152">
    <property type="component" value="Unassembled WGS sequence"/>
</dbReference>